<gene>
    <name evidence="8" type="ORF">AQPW35_45070</name>
</gene>
<dbReference type="PROSITE" id="PS50893">
    <property type="entry name" value="ABC_TRANSPORTER_2"/>
    <property type="match status" value="1"/>
</dbReference>
<dbReference type="SUPFAM" id="SSF52540">
    <property type="entry name" value="P-loop containing nucleoside triphosphate hydrolases"/>
    <property type="match status" value="1"/>
</dbReference>
<dbReference type="Proteomes" id="UP000301751">
    <property type="component" value="Unassembled WGS sequence"/>
</dbReference>
<dbReference type="Pfam" id="PF17912">
    <property type="entry name" value="OB_MalK"/>
    <property type="match status" value="1"/>
</dbReference>
<evidence type="ECO:0000256" key="5">
    <source>
        <dbReference type="ARBA" id="ARBA00022840"/>
    </source>
</evidence>
<dbReference type="GO" id="GO:0005524">
    <property type="term" value="F:ATP binding"/>
    <property type="evidence" value="ECO:0007669"/>
    <property type="project" value="UniProtKB-KW"/>
</dbReference>
<dbReference type="InterPro" id="IPR047641">
    <property type="entry name" value="ABC_transpr_MalK/UgpC-like"/>
</dbReference>
<dbReference type="SMART" id="SM00382">
    <property type="entry name" value="AAA"/>
    <property type="match status" value="1"/>
</dbReference>
<evidence type="ECO:0000256" key="4">
    <source>
        <dbReference type="ARBA" id="ARBA00022741"/>
    </source>
</evidence>
<keyword evidence="2" id="KW-1003">Cell membrane</keyword>
<dbReference type="InterPro" id="IPR008995">
    <property type="entry name" value="Mo/tungstate-bd_C_term_dom"/>
</dbReference>
<protein>
    <submittedName>
        <fullName evidence="8">ABC transporter ATP-binding protein</fullName>
    </submittedName>
</protein>
<evidence type="ECO:0000313" key="8">
    <source>
        <dbReference type="EMBL" id="GCL65426.1"/>
    </source>
</evidence>
<dbReference type="SUPFAM" id="SSF50331">
    <property type="entry name" value="MOP-like"/>
    <property type="match status" value="1"/>
</dbReference>
<dbReference type="Gene3D" id="2.40.50.140">
    <property type="entry name" value="Nucleic acid-binding proteins"/>
    <property type="match status" value="1"/>
</dbReference>
<dbReference type="InterPro" id="IPR012340">
    <property type="entry name" value="NA-bd_OB-fold"/>
</dbReference>
<dbReference type="InterPro" id="IPR003439">
    <property type="entry name" value="ABC_transporter-like_ATP-bd"/>
</dbReference>
<dbReference type="NCBIfam" id="NF008653">
    <property type="entry name" value="PRK11650.1"/>
    <property type="match status" value="1"/>
</dbReference>
<keyword evidence="9" id="KW-1185">Reference proteome</keyword>
<name>A0A480AX07_9BURK</name>
<evidence type="ECO:0000256" key="2">
    <source>
        <dbReference type="ARBA" id="ARBA00022475"/>
    </source>
</evidence>
<dbReference type="GO" id="GO:0055052">
    <property type="term" value="C:ATP-binding cassette (ABC) transporter complex, substrate-binding subunit-containing"/>
    <property type="evidence" value="ECO:0007669"/>
    <property type="project" value="TreeGrafter"/>
</dbReference>
<dbReference type="GO" id="GO:0015423">
    <property type="term" value="F:ABC-type maltose transporter activity"/>
    <property type="evidence" value="ECO:0007669"/>
    <property type="project" value="TreeGrafter"/>
</dbReference>
<dbReference type="Gene3D" id="2.40.50.100">
    <property type="match status" value="1"/>
</dbReference>
<comment type="caution">
    <text evidence="8">The sequence shown here is derived from an EMBL/GenBank/DDBJ whole genome shotgun (WGS) entry which is preliminary data.</text>
</comment>
<dbReference type="PANTHER" id="PTHR43875:SF3">
    <property type="entry name" value="MALTOSE_MALTODEXTRIN IMPORT ATP-BINDING PROTEIN MALK"/>
    <property type="match status" value="1"/>
</dbReference>
<sequence>MSRIEFNRVNKRYGPNLPLTIKDATLTVNDGEFCVFVGPSGCGKSTLLRCVAGLEDITSGDLSIAGTRVNDLPPAKRGVAMVFQSYALYPHMTVAQNMAFGLQVMGADKAAIAAKVKAAADILQLTPLMDRLPKMLSGGQRQRVAIGRAIVKEPKVFLFDEPLSNLDAALRVQTRLEIAKLHHDLGSASMIYVTHDQVEAMTLADKIVLLHTGQLIDERGSVAQVGSPMTLYHRPASTFVAEFIGSPKMNLLPGRLQSAEAGHARVEVAGQVLTAAVDARAVPAGSAVQIGVRPEHMAVADSGEGAALPASLLHVERLGDSSLLYVNVGPGLPTMTVKMDGSVSRAAGSQLTLRLVPEALHLFDSAGQACVRTVDLPV</sequence>
<dbReference type="InterPro" id="IPR003593">
    <property type="entry name" value="AAA+_ATPase"/>
</dbReference>
<evidence type="ECO:0000256" key="3">
    <source>
        <dbReference type="ARBA" id="ARBA00022519"/>
    </source>
</evidence>
<evidence type="ECO:0000256" key="6">
    <source>
        <dbReference type="ARBA" id="ARBA00023136"/>
    </source>
</evidence>
<keyword evidence="6" id="KW-0472">Membrane</keyword>
<keyword evidence="4" id="KW-0547">Nucleotide-binding</keyword>
<dbReference type="GO" id="GO:0016887">
    <property type="term" value="F:ATP hydrolysis activity"/>
    <property type="evidence" value="ECO:0007669"/>
    <property type="project" value="InterPro"/>
</dbReference>
<keyword evidence="5 8" id="KW-0067">ATP-binding</keyword>
<dbReference type="RefSeq" id="WP_137735141.1">
    <property type="nucleotide sequence ID" value="NZ_BJCL01000016.1"/>
</dbReference>
<dbReference type="InterPro" id="IPR027417">
    <property type="entry name" value="P-loop_NTPase"/>
</dbReference>
<dbReference type="Gene3D" id="3.40.50.300">
    <property type="entry name" value="P-loop containing nucleotide triphosphate hydrolases"/>
    <property type="match status" value="1"/>
</dbReference>
<dbReference type="PROSITE" id="PS00211">
    <property type="entry name" value="ABC_TRANSPORTER_1"/>
    <property type="match status" value="1"/>
</dbReference>
<organism evidence="8 9">
    <name type="scientific">Pseudaquabacterium pictum</name>
    <dbReference type="NCBI Taxonomy" id="2315236"/>
    <lineage>
        <taxon>Bacteria</taxon>
        <taxon>Pseudomonadati</taxon>
        <taxon>Pseudomonadota</taxon>
        <taxon>Betaproteobacteria</taxon>
        <taxon>Burkholderiales</taxon>
        <taxon>Sphaerotilaceae</taxon>
        <taxon>Pseudaquabacterium</taxon>
    </lineage>
</organism>
<dbReference type="Pfam" id="PF00005">
    <property type="entry name" value="ABC_tran"/>
    <property type="match status" value="1"/>
</dbReference>
<proteinExistence type="predicted"/>
<evidence type="ECO:0000313" key="9">
    <source>
        <dbReference type="Proteomes" id="UP000301751"/>
    </source>
</evidence>
<evidence type="ECO:0000256" key="1">
    <source>
        <dbReference type="ARBA" id="ARBA00022448"/>
    </source>
</evidence>
<dbReference type="AlphaFoldDB" id="A0A480AX07"/>
<dbReference type="InterPro" id="IPR017871">
    <property type="entry name" value="ABC_transporter-like_CS"/>
</dbReference>
<dbReference type="InterPro" id="IPR040582">
    <property type="entry name" value="OB_MalK-like"/>
</dbReference>
<dbReference type="OrthoDB" id="5298774at2"/>
<dbReference type="PANTHER" id="PTHR43875">
    <property type="entry name" value="MALTODEXTRIN IMPORT ATP-BINDING PROTEIN MSMX"/>
    <property type="match status" value="1"/>
</dbReference>
<keyword evidence="3" id="KW-0997">Cell inner membrane</keyword>
<reference evidence="9" key="1">
    <citation type="submission" date="2019-03" db="EMBL/GenBank/DDBJ databases">
        <title>Aquabacterium pictum sp.nov., the first bacteriochlorophyll a-containing freshwater bacterium in the genus Aquabacterium of the class Betaproteobacteria.</title>
        <authorList>
            <person name="Hirose S."/>
            <person name="Tank M."/>
            <person name="Hara E."/>
            <person name="Tamaki H."/>
            <person name="Takaichi S."/>
            <person name="Haruta S."/>
            <person name="Hanada S."/>
        </authorList>
    </citation>
    <scope>NUCLEOTIDE SEQUENCE [LARGE SCALE GENOMIC DNA]</scope>
    <source>
        <strain evidence="9">W35</strain>
    </source>
</reference>
<accession>A0A480AX07</accession>
<dbReference type="EMBL" id="BJCL01000016">
    <property type="protein sequence ID" value="GCL65426.1"/>
    <property type="molecule type" value="Genomic_DNA"/>
</dbReference>
<keyword evidence="1" id="KW-0813">Transport</keyword>
<dbReference type="FunFam" id="3.40.50.300:FF:000042">
    <property type="entry name" value="Maltose/maltodextrin ABC transporter, ATP-binding protein"/>
    <property type="match status" value="1"/>
</dbReference>
<dbReference type="GO" id="GO:1990060">
    <property type="term" value="C:maltose transport complex"/>
    <property type="evidence" value="ECO:0007669"/>
    <property type="project" value="TreeGrafter"/>
</dbReference>
<feature type="domain" description="ABC transporter" evidence="7">
    <location>
        <begin position="4"/>
        <end position="244"/>
    </location>
</feature>
<evidence type="ECO:0000259" key="7">
    <source>
        <dbReference type="PROSITE" id="PS50893"/>
    </source>
</evidence>